<dbReference type="AlphaFoldDB" id="A0A917ND23"/>
<evidence type="ECO:0000256" key="1">
    <source>
        <dbReference type="SAM" id="MobiDB-lite"/>
    </source>
</evidence>
<feature type="compositionally biased region" description="Low complexity" evidence="1">
    <location>
        <begin position="70"/>
        <end position="84"/>
    </location>
</feature>
<reference evidence="2" key="1">
    <citation type="journal article" date="2014" name="Int. J. Syst. Evol. Microbiol.">
        <title>Complete genome of a new Firmicutes species belonging to the dominant human colonic microbiota ('Ruminococcus bicirculans') reveals two chromosomes and a selective capacity to utilize plant glucans.</title>
        <authorList>
            <consortium name="NISC Comparative Sequencing Program"/>
            <person name="Wegmann U."/>
            <person name="Louis P."/>
            <person name="Goesmann A."/>
            <person name="Henrissat B."/>
            <person name="Duncan S.H."/>
            <person name="Flint H.J."/>
        </authorList>
    </citation>
    <scope>NUCLEOTIDE SEQUENCE</scope>
    <source>
        <strain evidence="2">JCM 10664</strain>
    </source>
</reference>
<feature type="region of interest" description="Disordered" evidence="1">
    <location>
        <begin position="62"/>
        <end position="85"/>
    </location>
</feature>
<dbReference type="EMBL" id="BMMT01000007">
    <property type="protein sequence ID" value="GGI85918.1"/>
    <property type="molecule type" value="Genomic_DNA"/>
</dbReference>
<reference evidence="3" key="4">
    <citation type="submission" date="2020-09" db="EMBL/GenBank/DDBJ databases">
        <authorList>
            <person name="Sun Q."/>
            <person name="Zhou Y."/>
        </authorList>
    </citation>
    <scope>NUCLEOTIDE SEQUENCE</scope>
    <source>
        <strain evidence="3">CGMCC 4.7206</strain>
    </source>
</reference>
<reference evidence="2" key="5">
    <citation type="submission" date="2023-12" db="EMBL/GenBank/DDBJ databases">
        <authorList>
            <person name="Sun Q."/>
            <person name="Inoue M."/>
        </authorList>
    </citation>
    <scope>NUCLEOTIDE SEQUENCE</scope>
    <source>
        <strain evidence="2">JCM 10664</strain>
    </source>
</reference>
<evidence type="ECO:0000313" key="2">
    <source>
        <dbReference type="EMBL" id="GAA0536455.1"/>
    </source>
</evidence>
<keyword evidence="5" id="KW-1185">Reference proteome</keyword>
<accession>A0A917ND23</accession>
<comment type="caution">
    <text evidence="3">The sequence shown here is derived from an EMBL/GenBank/DDBJ whole genome shotgun (WGS) entry which is preliminary data.</text>
</comment>
<evidence type="ECO:0000313" key="4">
    <source>
        <dbReference type="Proteomes" id="UP000597989"/>
    </source>
</evidence>
<evidence type="ECO:0000313" key="3">
    <source>
        <dbReference type="EMBL" id="GGI85918.1"/>
    </source>
</evidence>
<proteinExistence type="predicted"/>
<name>A0A917ND23_9PSEU</name>
<evidence type="ECO:0000313" key="5">
    <source>
        <dbReference type="Proteomes" id="UP001500220"/>
    </source>
</evidence>
<organism evidence="3 4">
    <name type="scientific">Saccharopolyspora thermophila</name>
    <dbReference type="NCBI Taxonomy" id="89367"/>
    <lineage>
        <taxon>Bacteria</taxon>
        <taxon>Bacillati</taxon>
        <taxon>Actinomycetota</taxon>
        <taxon>Actinomycetes</taxon>
        <taxon>Pseudonocardiales</taxon>
        <taxon>Pseudonocardiaceae</taxon>
        <taxon>Saccharopolyspora</taxon>
    </lineage>
</organism>
<gene>
    <name evidence="2" type="ORF">GCM10009545_44010</name>
    <name evidence="3" type="ORF">GCM10011581_23740</name>
</gene>
<dbReference type="EMBL" id="BAAAHC010000019">
    <property type="protein sequence ID" value="GAA0536455.1"/>
    <property type="molecule type" value="Genomic_DNA"/>
</dbReference>
<reference evidence="5" key="3">
    <citation type="journal article" date="2019" name="Int. J. Syst. Evol. Microbiol.">
        <title>The Global Catalogue of Microorganisms (GCM) 10K type strain sequencing project: providing services to taxonomists for standard genome sequencing and annotation.</title>
        <authorList>
            <consortium name="The Broad Institute Genomics Platform"/>
            <consortium name="The Broad Institute Genome Sequencing Center for Infectious Disease"/>
            <person name="Wu L."/>
            <person name="Ma J."/>
        </authorList>
    </citation>
    <scope>NUCLEOTIDE SEQUENCE [LARGE SCALE GENOMIC DNA]</scope>
    <source>
        <strain evidence="5">JCM 10664</strain>
    </source>
</reference>
<dbReference type="Proteomes" id="UP001500220">
    <property type="component" value="Unassembled WGS sequence"/>
</dbReference>
<sequence>MKNSVNKPRGCPKKPFCGASATVGVLTITSSRRVLTGRRWPLVETKPAAGYVAAQWCGPPGRKTAGRTATTVHSGHTVTSGTSSPVRRQVAAITPDGHQEE</sequence>
<dbReference type="Proteomes" id="UP000597989">
    <property type="component" value="Unassembled WGS sequence"/>
</dbReference>
<reference evidence="3 4" key="2">
    <citation type="journal article" date="2014" name="Int. J. Syst. Evol. Microbiol.">
        <title>Complete genome sequence of Corynebacterium casei LMG S-19264T (=DSM 44701T), isolated from a smear-ripened cheese.</title>
        <authorList>
            <consortium name="US DOE Joint Genome Institute (JGI-PGF)"/>
            <person name="Walter F."/>
            <person name="Albersmeier A."/>
            <person name="Kalinowski J."/>
            <person name="Ruckert C."/>
        </authorList>
    </citation>
    <scope>NUCLEOTIDE SEQUENCE [LARGE SCALE GENOMIC DNA]</scope>
    <source>
        <strain evidence="3 4">CGMCC 4.7206</strain>
    </source>
</reference>
<protein>
    <submittedName>
        <fullName evidence="3">Uncharacterized protein</fullName>
    </submittedName>
</protein>